<keyword evidence="3 7" id="KW-0547">Nucleotide-binding</keyword>
<evidence type="ECO:0000256" key="4">
    <source>
        <dbReference type="ARBA" id="ARBA00022786"/>
    </source>
</evidence>
<comment type="similarity">
    <text evidence="7">Belongs to the Pup ligase/Pup deamidase family. Pup-conjugating enzyme subfamily.</text>
</comment>
<keyword evidence="2 7" id="KW-0479">Metal-binding</keyword>
<dbReference type="PANTHER" id="PTHR42307">
    <property type="entry name" value="PUP DEAMIDASE/DEPUPYLASE"/>
    <property type="match status" value="1"/>
</dbReference>
<dbReference type="GO" id="GO:0019787">
    <property type="term" value="F:ubiquitin-like protein transferase activity"/>
    <property type="evidence" value="ECO:0007669"/>
    <property type="project" value="UniProtKB-UniRule"/>
</dbReference>
<keyword evidence="5 7" id="KW-0067">ATP-binding</keyword>
<gene>
    <name evidence="7 9" type="primary">pafA</name>
    <name evidence="9" type="ORF">DI525_05460</name>
</gene>
<comment type="function">
    <text evidence="7">Catalyzes the covalent attachment of the prokaryotic ubiquitin-like protein modifier Pup to the proteasomal substrate proteins, thereby targeting them for proteasomal degradation. This tagging system is termed pupylation. The ligation reaction involves the side-chain carboxylate of the C-terminal glutamate of Pup and the side-chain amino group of a substrate lysine.</text>
</comment>
<dbReference type="UniPathway" id="UPA00997"/>
<proteinExistence type="inferred from homology"/>
<dbReference type="EMBL" id="QFRA01000010">
    <property type="protein sequence ID" value="PZR04967.1"/>
    <property type="molecule type" value="Genomic_DNA"/>
</dbReference>
<feature type="binding site" evidence="7">
    <location>
        <position position="62"/>
    </location>
    <ligand>
        <name>Mg(2+)</name>
        <dbReference type="ChEBI" id="CHEBI:18420"/>
    </ligand>
</feature>
<dbReference type="NCBIfam" id="TIGR03686">
    <property type="entry name" value="pupylate_PafA"/>
    <property type="match status" value="1"/>
</dbReference>
<dbReference type="GO" id="GO:0019941">
    <property type="term" value="P:modification-dependent protein catabolic process"/>
    <property type="evidence" value="ECO:0007669"/>
    <property type="project" value="UniProtKB-UniRule"/>
</dbReference>
<protein>
    <recommendedName>
        <fullName evidence="7 8">Pup--protein ligase</fullName>
        <ecNumber evidence="7 8">6.3.1.19</ecNumber>
    </recommendedName>
    <alternativeName>
        <fullName evidence="7">Proteasome accessory factor A</fullName>
    </alternativeName>
    <alternativeName>
        <fullName evidence="7">Pup-conjugating enzyme</fullName>
    </alternativeName>
</protein>
<feature type="binding site" evidence="7">
    <location>
        <position position="441"/>
    </location>
    <ligand>
        <name>ATP</name>
        <dbReference type="ChEBI" id="CHEBI:30616"/>
    </ligand>
</feature>
<comment type="caution">
    <text evidence="9">The sequence shown here is derived from an EMBL/GenBank/DDBJ whole genome shotgun (WGS) entry which is preliminary data.</text>
</comment>
<comment type="catalytic activity">
    <reaction evidence="7">
        <text>ATP + [prokaryotic ubiquitin-like protein]-L-glutamate + [protein]-L-lysine = ADP + phosphate + N(6)-([prokaryotic ubiquitin-like protein]-gamma-L-glutamyl)-[protein]-L-lysine.</text>
        <dbReference type="EC" id="6.3.1.19"/>
    </reaction>
</comment>
<sequence>MSADKAVFTRRIMGIETEFGITCTHDGAQAVAPDDIARQLFRPIVDRFRSSNIYTLNGGRLYLDVGSHPEYATPECDSLDQLLIYDRAGEVTLNRLADQAEHALADQHIEGVVHLMKNNTDSLGNSYGCHENYLVGRAILLKKLGQEFIPFLITRQLICGAGHIARPHSRFSDGDTTPVYQLSQRADHVREGVSSATTRSRPIINTRDEPHADSEMYRRLHVIVGDSSISETTAALKIGSALLVLEMLEAGYSFDEWEIANPSKTIRDISRDLTGRAEVPLRSGQTSCALEIQQAFANKAQQWLHERPEEQHGTPNADMQRVVDLWKKVLTAIDSGDTSSIAADIDWVIKKNIIDRYQDKFGWDLTHPKLQQIDYAYHDIRPGKGIFRTLEERGRVSRWLDGADSPITDAADTPPQTTRAKMRGDFLRVAQENDADVSVDWTRLKINRPEPHDIALLDPFAAHDSRADDMISSILDQ</sequence>
<evidence type="ECO:0000256" key="1">
    <source>
        <dbReference type="ARBA" id="ARBA00022598"/>
    </source>
</evidence>
<dbReference type="AlphaFoldDB" id="A0A2W5STJ0"/>
<accession>A0A2W5STJ0</accession>
<dbReference type="InterPro" id="IPR004347">
    <property type="entry name" value="Pup_ligase/deamidase"/>
</dbReference>
<feature type="binding site" evidence="7">
    <location>
        <position position="73"/>
    </location>
    <ligand>
        <name>ATP</name>
        <dbReference type="ChEBI" id="CHEBI:30616"/>
    </ligand>
</feature>
<dbReference type="GO" id="GO:0005524">
    <property type="term" value="F:ATP binding"/>
    <property type="evidence" value="ECO:0007669"/>
    <property type="project" value="UniProtKB-UniRule"/>
</dbReference>
<evidence type="ECO:0000256" key="5">
    <source>
        <dbReference type="ARBA" id="ARBA00022840"/>
    </source>
</evidence>
<evidence type="ECO:0000256" key="3">
    <source>
        <dbReference type="ARBA" id="ARBA00022741"/>
    </source>
</evidence>
<keyword evidence="1 7" id="KW-0436">Ligase</keyword>
<dbReference type="RefSeq" id="WP_303734761.1">
    <property type="nucleotide sequence ID" value="NZ_CAKZHK010000012.1"/>
</dbReference>
<dbReference type="Pfam" id="PF03136">
    <property type="entry name" value="Pup_ligase"/>
    <property type="match status" value="1"/>
</dbReference>
<dbReference type="GO" id="GO:0070490">
    <property type="term" value="P:protein pupylation"/>
    <property type="evidence" value="ECO:0007669"/>
    <property type="project" value="UniProtKB-UniRule"/>
</dbReference>
<feature type="binding site" evidence="7">
    <location>
        <position position="70"/>
    </location>
    <ligand>
        <name>Mg(2+)</name>
        <dbReference type="ChEBI" id="CHEBI:18420"/>
    </ligand>
</feature>
<feature type="active site" description="Proton acceptor" evidence="7">
    <location>
        <position position="64"/>
    </location>
</feature>
<feature type="binding site" evidence="7">
    <location>
        <position position="16"/>
    </location>
    <ligand>
        <name>Mg(2+)</name>
        <dbReference type="ChEBI" id="CHEBI:18420"/>
    </ligand>
</feature>
<evidence type="ECO:0000313" key="10">
    <source>
        <dbReference type="Proteomes" id="UP000249432"/>
    </source>
</evidence>
<evidence type="ECO:0000256" key="7">
    <source>
        <dbReference type="HAMAP-Rule" id="MF_02111"/>
    </source>
</evidence>
<dbReference type="GO" id="GO:0010498">
    <property type="term" value="P:proteasomal protein catabolic process"/>
    <property type="evidence" value="ECO:0007669"/>
    <property type="project" value="UniProtKB-UniRule"/>
</dbReference>
<reference evidence="9 10" key="1">
    <citation type="submission" date="2017-08" db="EMBL/GenBank/DDBJ databases">
        <title>Infants hospitalized years apart are colonized by the same room-sourced microbial strains.</title>
        <authorList>
            <person name="Brooks B."/>
            <person name="Olm M.R."/>
            <person name="Firek B.A."/>
            <person name="Baker R."/>
            <person name="Thomas B.C."/>
            <person name="Morowitz M.J."/>
            <person name="Banfield J.F."/>
        </authorList>
    </citation>
    <scope>NUCLEOTIDE SEQUENCE [LARGE SCALE GENOMIC DNA]</scope>
    <source>
        <strain evidence="9">S2_003_000_R1_3</strain>
    </source>
</reference>
<keyword evidence="6 7" id="KW-0460">Magnesium</keyword>
<dbReference type="PANTHER" id="PTHR42307:SF3">
    <property type="entry name" value="PUP--PROTEIN LIGASE"/>
    <property type="match status" value="1"/>
</dbReference>
<evidence type="ECO:0000313" key="9">
    <source>
        <dbReference type="EMBL" id="PZR04967.1"/>
    </source>
</evidence>
<dbReference type="Proteomes" id="UP000249432">
    <property type="component" value="Unassembled WGS sequence"/>
</dbReference>
<comment type="pathway">
    <text evidence="7">Protein modification; protein pupylation.</text>
</comment>
<dbReference type="HAMAP" id="MF_02111">
    <property type="entry name" value="Pup_ligase"/>
    <property type="match status" value="1"/>
</dbReference>
<evidence type="ECO:0000256" key="6">
    <source>
        <dbReference type="ARBA" id="ARBA00022842"/>
    </source>
</evidence>
<dbReference type="EC" id="6.3.1.19" evidence="7 8"/>
<evidence type="ECO:0000256" key="2">
    <source>
        <dbReference type="ARBA" id="ARBA00022723"/>
    </source>
</evidence>
<comment type="pathway">
    <text evidence="7">Protein degradation; proteasomal Pup-dependent pathway.</text>
</comment>
<feature type="binding site" evidence="7">
    <location>
        <position position="60"/>
    </location>
    <ligand>
        <name>ATP</name>
        <dbReference type="ChEBI" id="CHEBI:30616"/>
    </ligand>
</feature>
<dbReference type="InterPro" id="IPR022279">
    <property type="entry name" value="Pup_ligase"/>
</dbReference>
<organism evidence="9 10">
    <name type="scientific">Corynebacterium kroppenstedtii</name>
    <dbReference type="NCBI Taxonomy" id="161879"/>
    <lineage>
        <taxon>Bacteria</taxon>
        <taxon>Bacillati</taxon>
        <taxon>Actinomycetota</taxon>
        <taxon>Actinomycetes</taxon>
        <taxon>Mycobacteriales</taxon>
        <taxon>Corynebacteriaceae</taxon>
        <taxon>Corynebacterium</taxon>
    </lineage>
</organism>
<comment type="miscellaneous">
    <text evidence="7">The reaction mechanism probably proceeds via the activation of Pup by phosphorylation of its C-terminal glutamate, which is then subject to nucleophilic attack by the substrate lysine, resulting in an isopeptide bond and the release of phosphate as a good leaving group.</text>
</comment>
<evidence type="ECO:0000256" key="8">
    <source>
        <dbReference type="NCBIfam" id="TIGR03686"/>
    </source>
</evidence>
<dbReference type="GO" id="GO:0016879">
    <property type="term" value="F:ligase activity, forming carbon-nitrogen bonds"/>
    <property type="evidence" value="ECO:0007669"/>
    <property type="project" value="UniProtKB-UniRule"/>
</dbReference>
<keyword evidence="4 7" id="KW-0833">Ubl conjugation pathway</keyword>
<name>A0A2W5STJ0_9CORY</name>
<dbReference type="UniPathway" id="UPA00998"/>
<dbReference type="GO" id="GO:0000287">
    <property type="term" value="F:magnesium ion binding"/>
    <property type="evidence" value="ECO:0007669"/>
    <property type="project" value="UniProtKB-UniRule"/>
</dbReference>